<evidence type="ECO:0000313" key="1">
    <source>
        <dbReference type="EMBL" id="CAA0806491.1"/>
    </source>
</evidence>
<proteinExistence type="predicted"/>
<organism evidence="1 2">
    <name type="scientific">Striga hermonthica</name>
    <name type="common">Purple witchweed</name>
    <name type="synonym">Buchnera hermonthica</name>
    <dbReference type="NCBI Taxonomy" id="68872"/>
    <lineage>
        <taxon>Eukaryota</taxon>
        <taxon>Viridiplantae</taxon>
        <taxon>Streptophyta</taxon>
        <taxon>Embryophyta</taxon>
        <taxon>Tracheophyta</taxon>
        <taxon>Spermatophyta</taxon>
        <taxon>Magnoliopsida</taxon>
        <taxon>eudicotyledons</taxon>
        <taxon>Gunneridae</taxon>
        <taxon>Pentapetalae</taxon>
        <taxon>asterids</taxon>
        <taxon>lamiids</taxon>
        <taxon>Lamiales</taxon>
        <taxon>Orobanchaceae</taxon>
        <taxon>Buchnereae</taxon>
        <taxon>Striga</taxon>
    </lineage>
</organism>
<sequence>SRSEIFPSCVFSGIATELLGRRNPIFALVFQTFSFDVHISYPMYIVHVYQLYFEFPRMEI</sequence>
<gene>
    <name evidence="1" type="ORF">SHERM_09380</name>
</gene>
<protein>
    <submittedName>
        <fullName evidence="1">Uncharacterized protein</fullName>
    </submittedName>
</protein>
<evidence type="ECO:0000313" key="2">
    <source>
        <dbReference type="Proteomes" id="UP001153555"/>
    </source>
</evidence>
<keyword evidence="2" id="KW-1185">Reference proteome</keyword>
<accession>A0A9N7MGY3</accession>
<comment type="caution">
    <text evidence="1">The sequence shown here is derived from an EMBL/GenBank/DDBJ whole genome shotgun (WGS) entry which is preliminary data.</text>
</comment>
<feature type="non-terminal residue" evidence="1">
    <location>
        <position position="1"/>
    </location>
</feature>
<dbReference type="Proteomes" id="UP001153555">
    <property type="component" value="Unassembled WGS sequence"/>
</dbReference>
<dbReference type="AlphaFoldDB" id="A0A9N7MGY3"/>
<name>A0A9N7MGY3_STRHE</name>
<feature type="non-terminal residue" evidence="1">
    <location>
        <position position="60"/>
    </location>
</feature>
<reference evidence="1" key="1">
    <citation type="submission" date="2019-12" db="EMBL/GenBank/DDBJ databases">
        <authorList>
            <person name="Scholes J."/>
        </authorList>
    </citation>
    <scope>NUCLEOTIDE SEQUENCE</scope>
</reference>
<dbReference type="EMBL" id="CACSLK010000984">
    <property type="protein sequence ID" value="CAA0806491.1"/>
    <property type="molecule type" value="Genomic_DNA"/>
</dbReference>